<dbReference type="InterPro" id="IPR011701">
    <property type="entry name" value="MFS"/>
</dbReference>
<dbReference type="InterPro" id="IPR020846">
    <property type="entry name" value="MFS_dom"/>
</dbReference>
<feature type="transmembrane region" description="Helical" evidence="7">
    <location>
        <begin position="223"/>
        <end position="246"/>
    </location>
</feature>
<evidence type="ECO:0000256" key="4">
    <source>
        <dbReference type="ARBA" id="ARBA00022692"/>
    </source>
</evidence>
<comment type="subcellular location">
    <subcellularLocation>
        <location evidence="1">Cell membrane</location>
        <topology evidence="1">Multi-pass membrane protein</topology>
    </subcellularLocation>
</comment>
<gene>
    <name evidence="9" type="ORF">ACFQIC_09635</name>
</gene>
<feature type="transmembrane region" description="Helical" evidence="7">
    <location>
        <begin position="375"/>
        <end position="397"/>
    </location>
</feature>
<proteinExistence type="predicted"/>
<feature type="transmembrane region" description="Helical" evidence="7">
    <location>
        <begin position="50"/>
        <end position="75"/>
    </location>
</feature>
<name>A0ABW2ENK5_9BACI</name>
<dbReference type="EMBL" id="JBHSZV010000025">
    <property type="protein sequence ID" value="MFC7062117.1"/>
    <property type="molecule type" value="Genomic_DNA"/>
</dbReference>
<keyword evidence="4 7" id="KW-0812">Transmembrane</keyword>
<keyword evidence="10" id="KW-1185">Reference proteome</keyword>
<evidence type="ECO:0000256" key="7">
    <source>
        <dbReference type="SAM" id="Phobius"/>
    </source>
</evidence>
<feature type="transmembrane region" description="Helical" evidence="7">
    <location>
        <begin position="351"/>
        <end position="369"/>
    </location>
</feature>
<feature type="transmembrane region" description="Helical" evidence="7">
    <location>
        <begin position="176"/>
        <end position="193"/>
    </location>
</feature>
<keyword evidence="3" id="KW-1003">Cell membrane</keyword>
<evidence type="ECO:0000313" key="9">
    <source>
        <dbReference type="EMBL" id="MFC7062117.1"/>
    </source>
</evidence>
<keyword evidence="2" id="KW-0813">Transport</keyword>
<feature type="transmembrane region" description="Helical" evidence="7">
    <location>
        <begin position="21"/>
        <end position="38"/>
    </location>
</feature>
<evidence type="ECO:0000259" key="8">
    <source>
        <dbReference type="PROSITE" id="PS50850"/>
    </source>
</evidence>
<evidence type="ECO:0000256" key="2">
    <source>
        <dbReference type="ARBA" id="ARBA00022448"/>
    </source>
</evidence>
<dbReference type="PROSITE" id="PS50850">
    <property type="entry name" value="MFS"/>
    <property type="match status" value="1"/>
</dbReference>
<evidence type="ECO:0000256" key="1">
    <source>
        <dbReference type="ARBA" id="ARBA00004651"/>
    </source>
</evidence>
<organism evidence="9 10">
    <name type="scientific">Halobacillus seohaensis</name>
    <dbReference type="NCBI Taxonomy" id="447421"/>
    <lineage>
        <taxon>Bacteria</taxon>
        <taxon>Bacillati</taxon>
        <taxon>Bacillota</taxon>
        <taxon>Bacilli</taxon>
        <taxon>Bacillales</taxon>
        <taxon>Bacillaceae</taxon>
        <taxon>Halobacillus</taxon>
    </lineage>
</organism>
<feature type="transmembrane region" description="Helical" evidence="7">
    <location>
        <begin position="150"/>
        <end position="170"/>
    </location>
</feature>
<dbReference type="Proteomes" id="UP001596410">
    <property type="component" value="Unassembled WGS sequence"/>
</dbReference>
<reference evidence="10" key="1">
    <citation type="journal article" date="2019" name="Int. J. Syst. Evol. Microbiol.">
        <title>The Global Catalogue of Microorganisms (GCM) 10K type strain sequencing project: providing services to taxonomists for standard genome sequencing and annotation.</title>
        <authorList>
            <consortium name="The Broad Institute Genomics Platform"/>
            <consortium name="The Broad Institute Genome Sequencing Center for Infectious Disease"/>
            <person name="Wu L."/>
            <person name="Ma J."/>
        </authorList>
    </citation>
    <scope>NUCLEOTIDE SEQUENCE [LARGE SCALE GENOMIC DNA]</scope>
    <source>
        <strain evidence="10">CGMCC 4.1621</strain>
    </source>
</reference>
<feature type="transmembrane region" description="Helical" evidence="7">
    <location>
        <begin position="286"/>
        <end position="302"/>
    </location>
</feature>
<dbReference type="InterPro" id="IPR050171">
    <property type="entry name" value="MFS_Transporters"/>
</dbReference>
<dbReference type="InterPro" id="IPR036259">
    <property type="entry name" value="MFS_trans_sf"/>
</dbReference>
<keyword evidence="6 7" id="KW-0472">Membrane</keyword>
<comment type="caution">
    <text evidence="9">The sequence shown here is derived from an EMBL/GenBank/DDBJ whole genome shotgun (WGS) entry which is preliminary data.</text>
</comment>
<dbReference type="Gene3D" id="1.20.1250.20">
    <property type="entry name" value="MFS general substrate transporter like domains"/>
    <property type="match status" value="1"/>
</dbReference>
<feature type="transmembrane region" description="Helical" evidence="7">
    <location>
        <begin position="308"/>
        <end position="330"/>
    </location>
</feature>
<protein>
    <submittedName>
        <fullName evidence="9">MFS transporter</fullName>
    </submittedName>
</protein>
<feature type="transmembrane region" description="Helical" evidence="7">
    <location>
        <begin position="258"/>
        <end position="279"/>
    </location>
</feature>
<dbReference type="RefSeq" id="WP_204708057.1">
    <property type="nucleotide sequence ID" value="NZ_JBHSZV010000025.1"/>
</dbReference>
<accession>A0ABW2ENK5</accession>
<sequence length="403" mass="44358">MFDQPIEKQEETTALSKTQHGIFLFSIFCFWFSTYIYIPTFGVYLEDTGLNYSAIGIILGAYGISQVLLRLPLGVFLEWLDSSKKKWLIFGFIMAIVSGILLVYSESFSLILIARLLAGVTASMWVMATIMYGQYFPVYKSTKAMSTMQFITVFTQFISMVLCSVLIQWYGWTFPFWIATLTAVLGAALLLFVPEVRRPTSRNTSSYWNICKKTFKVKNLMNISILSIIGHAILFITIFGFSPIYVVNLGYGEQAITWIVYAFFIPHALASLGLAFYSLDPAYNRAALIISFAFSSLCLAVLSGTDSIALVLLSHVGVGLALGFVLPILLGEAASLGSSDMKLPTMGFYQSLYAIGIFLGPIVAGEIAARADLEAVFYFATSLSVIAILVLILGNYASSSKAN</sequence>
<evidence type="ECO:0000256" key="6">
    <source>
        <dbReference type="ARBA" id="ARBA00023136"/>
    </source>
</evidence>
<dbReference type="PANTHER" id="PTHR23517">
    <property type="entry name" value="RESISTANCE PROTEIN MDTM, PUTATIVE-RELATED-RELATED"/>
    <property type="match status" value="1"/>
</dbReference>
<evidence type="ECO:0000313" key="10">
    <source>
        <dbReference type="Proteomes" id="UP001596410"/>
    </source>
</evidence>
<evidence type="ECO:0000256" key="5">
    <source>
        <dbReference type="ARBA" id="ARBA00022989"/>
    </source>
</evidence>
<dbReference type="Pfam" id="PF07690">
    <property type="entry name" value="MFS_1"/>
    <property type="match status" value="1"/>
</dbReference>
<evidence type="ECO:0000256" key="3">
    <source>
        <dbReference type="ARBA" id="ARBA00022475"/>
    </source>
</evidence>
<dbReference type="SUPFAM" id="SSF103473">
    <property type="entry name" value="MFS general substrate transporter"/>
    <property type="match status" value="1"/>
</dbReference>
<feature type="transmembrane region" description="Helical" evidence="7">
    <location>
        <begin position="110"/>
        <end position="130"/>
    </location>
</feature>
<feature type="domain" description="Major facilitator superfamily (MFS) profile" evidence="8">
    <location>
        <begin position="19"/>
        <end position="399"/>
    </location>
</feature>
<feature type="transmembrane region" description="Helical" evidence="7">
    <location>
        <begin position="87"/>
        <end position="104"/>
    </location>
</feature>
<keyword evidence="5 7" id="KW-1133">Transmembrane helix</keyword>